<reference evidence="11" key="2">
    <citation type="journal article" date="2024" name="Plant">
        <title>Genomic evolution and insights into agronomic trait innovations of Sesamum species.</title>
        <authorList>
            <person name="Miao H."/>
            <person name="Wang L."/>
            <person name="Qu L."/>
            <person name="Liu H."/>
            <person name="Sun Y."/>
            <person name="Le M."/>
            <person name="Wang Q."/>
            <person name="Wei S."/>
            <person name="Zheng Y."/>
            <person name="Lin W."/>
            <person name="Duan Y."/>
            <person name="Cao H."/>
            <person name="Xiong S."/>
            <person name="Wang X."/>
            <person name="Wei L."/>
            <person name="Li C."/>
            <person name="Ma Q."/>
            <person name="Ju M."/>
            <person name="Zhao R."/>
            <person name="Li G."/>
            <person name="Mu C."/>
            <person name="Tian Q."/>
            <person name="Mei H."/>
            <person name="Zhang T."/>
            <person name="Gao T."/>
            <person name="Zhang H."/>
        </authorList>
    </citation>
    <scope>NUCLEOTIDE SEQUENCE</scope>
    <source>
        <strain evidence="11">K16</strain>
    </source>
</reference>
<dbReference type="PANTHER" id="PTHR47990">
    <property type="entry name" value="2-OXOGLUTARATE (2OG) AND FE(II)-DEPENDENT OXYGENASE SUPERFAMILY PROTEIN-RELATED"/>
    <property type="match status" value="1"/>
</dbReference>
<name>A0AAE2BQ67_9LAMI</name>
<evidence type="ECO:0000256" key="9">
    <source>
        <dbReference type="RuleBase" id="RU003682"/>
    </source>
</evidence>
<comment type="cofactor">
    <cofactor evidence="1">
        <name>L-ascorbate</name>
        <dbReference type="ChEBI" id="CHEBI:38290"/>
    </cofactor>
</comment>
<dbReference type="GO" id="GO:0045544">
    <property type="term" value="F:gibberellin 20-oxidase activity"/>
    <property type="evidence" value="ECO:0007669"/>
    <property type="project" value="UniProtKB-ARBA"/>
</dbReference>
<evidence type="ECO:0000256" key="4">
    <source>
        <dbReference type="ARBA" id="ARBA00023002"/>
    </source>
</evidence>
<evidence type="ECO:0000256" key="7">
    <source>
        <dbReference type="ARBA" id="ARBA00043997"/>
    </source>
</evidence>
<dbReference type="InterPro" id="IPR027443">
    <property type="entry name" value="IPNS-like_sf"/>
</dbReference>
<keyword evidence="3 9" id="KW-0479">Metal-binding</keyword>
<reference evidence="11" key="1">
    <citation type="submission" date="2020-06" db="EMBL/GenBank/DDBJ databases">
        <authorList>
            <person name="Li T."/>
            <person name="Hu X."/>
            <person name="Zhang T."/>
            <person name="Song X."/>
            <person name="Zhang H."/>
            <person name="Dai N."/>
            <person name="Sheng W."/>
            <person name="Hou X."/>
            <person name="Wei L."/>
        </authorList>
    </citation>
    <scope>NUCLEOTIDE SEQUENCE</scope>
    <source>
        <strain evidence="11">K16</strain>
        <tissue evidence="11">Leaf</tissue>
    </source>
</reference>
<keyword evidence="12" id="KW-1185">Reference proteome</keyword>
<evidence type="ECO:0000256" key="3">
    <source>
        <dbReference type="ARBA" id="ARBA00022723"/>
    </source>
</evidence>
<dbReference type="InterPro" id="IPR026992">
    <property type="entry name" value="DIOX_N"/>
</dbReference>
<comment type="catalytic activity">
    <reaction evidence="8">
        <text>gibberellin A12 + 2 2-oxoglutarate + 3 O2 + H(+) = gibberellin A9 + 2 succinate + 3 CO2 + 2 H2O</text>
        <dbReference type="Rhea" id="RHEA:60772"/>
        <dbReference type="ChEBI" id="CHEBI:15377"/>
        <dbReference type="ChEBI" id="CHEBI:15378"/>
        <dbReference type="ChEBI" id="CHEBI:15379"/>
        <dbReference type="ChEBI" id="CHEBI:16526"/>
        <dbReference type="ChEBI" id="CHEBI:16810"/>
        <dbReference type="ChEBI" id="CHEBI:30031"/>
        <dbReference type="ChEBI" id="CHEBI:58627"/>
        <dbReference type="ChEBI" id="CHEBI:73255"/>
    </reaction>
    <physiologicalReaction direction="left-to-right" evidence="8">
        <dbReference type="Rhea" id="RHEA:60773"/>
    </physiologicalReaction>
</comment>
<dbReference type="InterPro" id="IPR005123">
    <property type="entry name" value="Oxoglu/Fe-dep_dioxygenase_dom"/>
</dbReference>
<dbReference type="InterPro" id="IPR050231">
    <property type="entry name" value="Iron_ascorbate_oxido_reductase"/>
</dbReference>
<sequence length="389" mass="44051">MDSSASTLVLPPPSVLKTPTEEPVFDISLLQKQPNLPAQFLWPREDLAYFAQEQLHDPPVDLKGFLDGDQEATDLAARQIRNACLSHGFFQVINHGVDAGVIEAMHRHMDTFFNLHVSKKMALMRKPGALFGYSGAHADRFSSKLPWKETFSFIYEHADGPGHDVVDYITSALGQDFEESGRVYQKYCEEMKRLSLVIMELLAISLGVERLHFREFYEDGSSIMRLNNYPPCKEAGQTLGTGPHCDPSSLTILHQDNVGGLEIFLDNKWIAIPLFPTLSLLTLATHSWRTSHTWEILIAPVDMERWISPNTHTHHGSGEGERSFAFFMNPRDDKTVRPPADLVCRQDSTRISRLREFTQKHYRADANTLQKFVDWLALQGNDEASTLNV</sequence>
<dbReference type="Gene3D" id="2.60.120.330">
    <property type="entry name" value="B-lactam Antibiotic, Isopenicillin N Synthase, Chain"/>
    <property type="match status" value="1"/>
</dbReference>
<dbReference type="AlphaFoldDB" id="A0AAE2BQ67"/>
<dbReference type="SUPFAM" id="SSF51197">
    <property type="entry name" value="Clavaminate synthase-like"/>
    <property type="match status" value="1"/>
</dbReference>
<dbReference type="GO" id="GO:0002238">
    <property type="term" value="P:response to molecule of fungal origin"/>
    <property type="evidence" value="ECO:0007669"/>
    <property type="project" value="UniProtKB-ARBA"/>
</dbReference>
<evidence type="ECO:0000256" key="8">
    <source>
        <dbReference type="ARBA" id="ARBA00050508"/>
    </source>
</evidence>
<dbReference type="EMBL" id="JACGWL010000010">
    <property type="protein sequence ID" value="KAK4393752.1"/>
    <property type="molecule type" value="Genomic_DNA"/>
</dbReference>
<organism evidence="11 12">
    <name type="scientific">Sesamum angolense</name>
    <dbReference type="NCBI Taxonomy" id="2727404"/>
    <lineage>
        <taxon>Eukaryota</taxon>
        <taxon>Viridiplantae</taxon>
        <taxon>Streptophyta</taxon>
        <taxon>Embryophyta</taxon>
        <taxon>Tracheophyta</taxon>
        <taxon>Spermatophyta</taxon>
        <taxon>Magnoliopsida</taxon>
        <taxon>eudicotyledons</taxon>
        <taxon>Gunneridae</taxon>
        <taxon>Pentapetalae</taxon>
        <taxon>asterids</taxon>
        <taxon>lamiids</taxon>
        <taxon>Lamiales</taxon>
        <taxon>Pedaliaceae</taxon>
        <taxon>Sesamum</taxon>
    </lineage>
</organism>
<comment type="similarity">
    <text evidence="7">Belongs to the iron/ascorbate-dependent oxidoreductase family. GA20OX subfamily.</text>
</comment>
<evidence type="ECO:0000256" key="6">
    <source>
        <dbReference type="ARBA" id="ARBA00037909"/>
    </source>
</evidence>
<evidence type="ECO:0000313" key="12">
    <source>
        <dbReference type="Proteomes" id="UP001289374"/>
    </source>
</evidence>
<proteinExistence type="inferred from homology"/>
<dbReference type="InterPro" id="IPR044861">
    <property type="entry name" value="IPNS-like_FE2OG_OXY"/>
</dbReference>
<keyword evidence="4 9" id="KW-0560">Oxidoreductase</keyword>
<comment type="pathway">
    <text evidence="2">Hormone biosynthesis.</text>
</comment>
<dbReference type="Pfam" id="PF14226">
    <property type="entry name" value="DIOX_N"/>
    <property type="match status" value="1"/>
</dbReference>
<feature type="domain" description="Fe2OG dioxygenase" evidence="10">
    <location>
        <begin position="220"/>
        <end position="330"/>
    </location>
</feature>
<evidence type="ECO:0000256" key="1">
    <source>
        <dbReference type="ARBA" id="ARBA00001961"/>
    </source>
</evidence>
<dbReference type="FunFam" id="2.60.120.330:FF:000003">
    <property type="entry name" value="Gibberellin 20 oxidase 2"/>
    <property type="match status" value="1"/>
</dbReference>
<dbReference type="Proteomes" id="UP001289374">
    <property type="component" value="Unassembled WGS sequence"/>
</dbReference>
<gene>
    <name evidence="11" type="ORF">Sango_1846000</name>
</gene>
<comment type="pathway">
    <text evidence="6">Plant hormone biosynthesis; gibberellin biosynthesis.</text>
</comment>
<evidence type="ECO:0000256" key="5">
    <source>
        <dbReference type="ARBA" id="ARBA00023004"/>
    </source>
</evidence>
<comment type="caution">
    <text evidence="11">The sequence shown here is derived from an EMBL/GenBank/DDBJ whole genome shotgun (WGS) entry which is preliminary data.</text>
</comment>
<evidence type="ECO:0000313" key="11">
    <source>
        <dbReference type="EMBL" id="KAK4393752.1"/>
    </source>
</evidence>
<evidence type="ECO:0000259" key="10">
    <source>
        <dbReference type="PROSITE" id="PS51471"/>
    </source>
</evidence>
<protein>
    <submittedName>
        <fullName evidence="11">Gibberellin 20 oxidase 2</fullName>
    </submittedName>
</protein>
<dbReference type="GO" id="GO:0009805">
    <property type="term" value="P:coumarin biosynthetic process"/>
    <property type="evidence" value="ECO:0007669"/>
    <property type="project" value="UniProtKB-ARBA"/>
</dbReference>
<dbReference type="PROSITE" id="PS51471">
    <property type="entry name" value="FE2OG_OXY"/>
    <property type="match status" value="1"/>
</dbReference>
<keyword evidence="5 9" id="KW-0408">Iron</keyword>
<dbReference type="PRINTS" id="PR00682">
    <property type="entry name" value="IPNSYNTHASE"/>
</dbReference>
<accession>A0AAE2BQ67</accession>
<dbReference type="GO" id="GO:0009686">
    <property type="term" value="P:gibberellin biosynthetic process"/>
    <property type="evidence" value="ECO:0007669"/>
    <property type="project" value="UniProtKB-ARBA"/>
</dbReference>
<dbReference type="GO" id="GO:0046872">
    <property type="term" value="F:metal ion binding"/>
    <property type="evidence" value="ECO:0007669"/>
    <property type="project" value="UniProtKB-KW"/>
</dbReference>
<dbReference type="Pfam" id="PF03171">
    <property type="entry name" value="2OG-FeII_Oxy"/>
    <property type="match status" value="1"/>
</dbReference>
<evidence type="ECO:0000256" key="2">
    <source>
        <dbReference type="ARBA" id="ARBA00004972"/>
    </source>
</evidence>